<feature type="region of interest" description="Disordered" evidence="1">
    <location>
        <begin position="223"/>
        <end position="243"/>
    </location>
</feature>
<reference evidence="2" key="1">
    <citation type="submission" date="2020-08" db="EMBL/GenBank/DDBJ databases">
        <title>Genome public.</title>
        <authorList>
            <person name="Liu C."/>
            <person name="Sun Q."/>
        </authorList>
    </citation>
    <scope>NUCLEOTIDE SEQUENCE</scope>
    <source>
        <strain evidence="2">NSJ-28</strain>
    </source>
</reference>
<gene>
    <name evidence="2" type="primary">yunB</name>
    <name evidence="2" type="ORF">H8S45_00360</name>
</gene>
<name>A0A923RUI6_9FIRM</name>
<dbReference type="EMBL" id="JACOPL010000001">
    <property type="protein sequence ID" value="MBC5723929.1"/>
    <property type="molecule type" value="Genomic_DNA"/>
</dbReference>
<keyword evidence="3" id="KW-1185">Reference proteome</keyword>
<feature type="compositionally biased region" description="Polar residues" evidence="1">
    <location>
        <begin position="232"/>
        <end position="243"/>
    </location>
</feature>
<evidence type="ECO:0000313" key="2">
    <source>
        <dbReference type="EMBL" id="MBC5723929.1"/>
    </source>
</evidence>
<evidence type="ECO:0000313" key="3">
    <source>
        <dbReference type="Proteomes" id="UP000606499"/>
    </source>
</evidence>
<dbReference type="Proteomes" id="UP000606499">
    <property type="component" value="Unassembled WGS sequence"/>
</dbReference>
<organism evidence="2 3">
    <name type="scientific">Agathobaculum faecis</name>
    <dbReference type="NCBI Taxonomy" id="2763013"/>
    <lineage>
        <taxon>Bacteria</taxon>
        <taxon>Bacillati</taxon>
        <taxon>Bacillota</taxon>
        <taxon>Clostridia</taxon>
        <taxon>Eubacteriales</taxon>
        <taxon>Butyricicoccaceae</taxon>
        <taxon>Agathobaculum</taxon>
    </lineage>
</organism>
<dbReference type="InterPro" id="IPR014197">
    <property type="entry name" value="Sporulation_prot_YunB"/>
</dbReference>
<comment type="caution">
    <text evidence="2">The sequence shown here is derived from an EMBL/GenBank/DDBJ whole genome shotgun (WGS) entry which is preliminary data.</text>
</comment>
<protein>
    <submittedName>
        <fullName evidence="2">Sporulation protein YunB</fullName>
    </submittedName>
</protein>
<evidence type="ECO:0000256" key="1">
    <source>
        <dbReference type="SAM" id="MobiDB-lite"/>
    </source>
</evidence>
<dbReference type="AlphaFoldDB" id="A0A923RUI6"/>
<proteinExistence type="predicted"/>
<sequence length="243" mass="26649">MHRRRYRKKGRRTALLLLLAAAAGLGVLVTMRMHRVFMEYATNVCEDSALQEINNLMQDEVFDDPETYENMVVLERDSENHVTALRTDVIAIGQIKARLVNGLFERLEDLEQTTIEVPLGTVFAPNYFTGMGPSVDIGMAGLTQMSAEFISAFSSAGINQTRHNIIIEIHAGFRILTPFGGEDREIVTSYPVTDTVIVGTVPERYAYIDDLGGNLLGQVSDYSGAAEGGSGPQLSDNSSENGK</sequence>
<dbReference type="NCBIfam" id="TIGR02832">
    <property type="entry name" value="spo_yunB"/>
    <property type="match status" value="1"/>
</dbReference>
<dbReference type="Pfam" id="PF09560">
    <property type="entry name" value="Spore_YunB"/>
    <property type="match status" value="1"/>
</dbReference>
<accession>A0A923RUI6</accession>
<dbReference type="RefSeq" id="WP_161804758.1">
    <property type="nucleotide sequence ID" value="NZ_JACOPL010000001.1"/>
</dbReference>